<dbReference type="InterPro" id="IPR001995">
    <property type="entry name" value="Peptidase_A2_cat"/>
</dbReference>
<evidence type="ECO:0000256" key="1">
    <source>
        <dbReference type="ARBA" id="ARBA00012493"/>
    </source>
</evidence>
<evidence type="ECO:0000259" key="15">
    <source>
        <dbReference type="PROSITE" id="PS50878"/>
    </source>
</evidence>
<keyword evidence="18" id="KW-1185">Reference proteome</keyword>
<dbReference type="EMBL" id="CP092882">
    <property type="protein sequence ID" value="UYV81617.1"/>
    <property type="molecule type" value="Genomic_DNA"/>
</dbReference>
<proteinExistence type="predicted"/>
<keyword evidence="2" id="KW-0645">Protease</keyword>
<keyword evidence="7" id="KW-0255">Endonuclease</keyword>
<keyword evidence="11" id="KW-0862">Zinc</keyword>
<evidence type="ECO:0000313" key="18">
    <source>
        <dbReference type="Proteomes" id="UP001235939"/>
    </source>
</evidence>
<evidence type="ECO:0000256" key="2">
    <source>
        <dbReference type="ARBA" id="ARBA00022670"/>
    </source>
</evidence>
<name>A0ABY6LN42_9ARAC</name>
<feature type="compositionally biased region" description="Polar residues" evidence="12">
    <location>
        <begin position="978"/>
        <end position="991"/>
    </location>
</feature>
<dbReference type="InterPro" id="IPR050951">
    <property type="entry name" value="Retrovirus_Pol_polyprotein"/>
</dbReference>
<keyword evidence="11" id="KW-0479">Metal-binding</keyword>
<feature type="domain" description="Reverse transcriptase" evidence="15">
    <location>
        <begin position="1273"/>
        <end position="1451"/>
    </location>
</feature>
<evidence type="ECO:0000259" key="16">
    <source>
        <dbReference type="PROSITE" id="PS50994"/>
    </source>
</evidence>
<keyword evidence="9" id="KW-0238">DNA-binding</keyword>
<evidence type="ECO:0000256" key="6">
    <source>
        <dbReference type="ARBA" id="ARBA00022750"/>
    </source>
</evidence>
<feature type="region of interest" description="Disordered" evidence="12">
    <location>
        <begin position="2055"/>
        <end position="2136"/>
    </location>
</feature>
<feature type="domain" description="CCHC-type" evidence="13">
    <location>
        <begin position="282"/>
        <end position="298"/>
    </location>
</feature>
<feature type="domain" description="Reverse transcriptase" evidence="15">
    <location>
        <begin position="540"/>
        <end position="740"/>
    </location>
</feature>
<dbReference type="EC" id="2.7.7.49" evidence="1"/>
<dbReference type="InterPro" id="IPR041588">
    <property type="entry name" value="Integrase_H2C2"/>
</dbReference>
<dbReference type="Pfam" id="PF17919">
    <property type="entry name" value="RT_RNaseH_2"/>
    <property type="match status" value="1"/>
</dbReference>
<keyword evidence="11" id="KW-0863">Zinc-finger</keyword>
<dbReference type="Pfam" id="PF17921">
    <property type="entry name" value="Integrase_H2C2"/>
    <property type="match status" value="1"/>
</dbReference>
<dbReference type="SUPFAM" id="SSF57756">
    <property type="entry name" value="Retrovirus zinc finger-like domains"/>
    <property type="match status" value="1"/>
</dbReference>
<dbReference type="InterPro" id="IPR012337">
    <property type="entry name" value="RNaseH-like_sf"/>
</dbReference>
<feature type="compositionally biased region" description="Low complexity" evidence="12">
    <location>
        <begin position="246"/>
        <end position="260"/>
    </location>
</feature>
<evidence type="ECO:0000256" key="5">
    <source>
        <dbReference type="ARBA" id="ARBA00022722"/>
    </source>
</evidence>
<feature type="compositionally biased region" description="Polar residues" evidence="12">
    <location>
        <begin position="2094"/>
        <end position="2103"/>
    </location>
</feature>
<dbReference type="PROSITE" id="PS50878">
    <property type="entry name" value="RT_POL"/>
    <property type="match status" value="2"/>
</dbReference>
<dbReference type="SUPFAM" id="SSF56672">
    <property type="entry name" value="DNA/RNA polymerases"/>
    <property type="match status" value="2"/>
</dbReference>
<dbReference type="PROSITE" id="PS50994">
    <property type="entry name" value="INTEGRASE"/>
    <property type="match status" value="1"/>
</dbReference>
<evidence type="ECO:0000256" key="7">
    <source>
        <dbReference type="ARBA" id="ARBA00022759"/>
    </source>
</evidence>
<evidence type="ECO:0000256" key="10">
    <source>
        <dbReference type="ARBA" id="ARBA00023268"/>
    </source>
</evidence>
<keyword evidence="3" id="KW-0808">Transferase</keyword>
<feature type="compositionally biased region" description="Polar residues" evidence="12">
    <location>
        <begin position="2126"/>
        <end position="2136"/>
    </location>
</feature>
<feature type="region of interest" description="Disordered" evidence="12">
    <location>
        <begin position="231"/>
        <end position="270"/>
    </location>
</feature>
<reference evidence="17 18" key="1">
    <citation type="submission" date="2022-01" db="EMBL/GenBank/DDBJ databases">
        <title>A chromosomal length assembly of Cordylochernes scorpioides.</title>
        <authorList>
            <person name="Zeh D."/>
            <person name="Zeh J."/>
        </authorList>
    </citation>
    <scope>NUCLEOTIDE SEQUENCE [LARGE SCALE GENOMIC DNA]</scope>
    <source>
        <strain evidence="17">IN4F17</strain>
        <tissue evidence="17">Whole Body</tissue>
    </source>
</reference>
<dbReference type="InterPro" id="IPR001584">
    <property type="entry name" value="Integrase_cat-core"/>
</dbReference>
<dbReference type="InterPro" id="IPR043128">
    <property type="entry name" value="Rev_trsase/Diguanyl_cyclase"/>
</dbReference>
<evidence type="ECO:0000259" key="13">
    <source>
        <dbReference type="PROSITE" id="PS50158"/>
    </source>
</evidence>
<dbReference type="InterPro" id="IPR036875">
    <property type="entry name" value="Znf_CCHC_sf"/>
</dbReference>
<dbReference type="Proteomes" id="UP001235939">
    <property type="component" value="Chromosome 20"/>
</dbReference>
<evidence type="ECO:0000259" key="14">
    <source>
        <dbReference type="PROSITE" id="PS50175"/>
    </source>
</evidence>
<dbReference type="InterPro" id="IPR043502">
    <property type="entry name" value="DNA/RNA_pol_sf"/>
</dbReference>
<evidence type="ECO:0000256" key="4">
    <source>
        <dbReference type="ARBA" id="ARBA00022695"/>
    </source>
</evidence>
<evidence type="ECO:0000256" key="8">
    <source>
        <dbReference type="ARBA" id="ARBA00022801"/>
    </source>
</evidence>
<protein>
    <recommendedName>
        <fullName evidence="1">RNA-directed DNA polymerase</fullName>
        <ecNumber evidence="1">2.7.7.49</ecNumber>
    </recommendedName>
</protein>
<dbReference type="PANTHER" id="PTHR37984">
    <property type="entry name" value="PROTEIN CBG26694"/>
    <property type="match status" value="1"/>
</dbReference>
<dbReference type="PANTHER" id="PTHR37984:SF5">
    <property type="entry name" value="PROTEIN NYNRIN-LIKE"/>
    <property type="match status" value="1"/>
</dbReference>
<dbReference type="InterPro" id="IPR021109">
    <property type="entry name" value="Peptidase_aspartic_dom_sf"/>
</dbReference>
<dbReference type="Gene3D" id="3.30.420.10">
    <property type="entry name" value="Ribonuclease H-like superfamily/Ribonuclease H"/>
    <property type="match status" value="1"/>
</dbReference>
<dbReference type="Gene3D" id="4.10.60.10">
    <property type="entry name" value="Zinc finger, CCHC-type"/>
    <property type="match status" value="1"/>
</dbReference>
<evidence type="ECO:0000256" key="11">
    <source>
        <dbReference type="PROSITE-ProRule" id="PRU00047"/>
    </source>
</evidence>
<feature type="domain" description="CCHC-type" evidence="13">
    <location>
        <begin position="1015"/>
        <end position="1029"/>
    </location>
</feature>
<dbReference type="SMART" id="SM00343">
    <property type="entry name" value="ZnF_C2HC"/>
    <property type="match status" value="3"/>
</dbReference>
<dbReference type="InterPro" id="IPR036397">
    <property type="entry name" value="RNaseH_sf"/>
</dbReference>
<accession>A0ABY6LN42</accession>
<keyword evidence="4" id="KW-0548">Nucleotidyltransferase</keyword>
<dbReference type="Gene3D" id="1.10.340.70">
    <property type="match status" value="1"/>
</dbReference>
<feature type="domain" description="Integrase catalytic" evidence="16">
    <location>
        <begin position="1810"/>
        <end position="1965"/>
    </location>
</feature>
<dbReference type="InterPro" id="IPR000477">
    <property type="entry name" value="RT_dom"/>
</dbReference>
<keyword evidence="5" id="KW-0540">Nuclease</keyword>
<dbReference type="CDD" id="cd01647">
    <property type="entry name" value="RT_LTR"/>
    <property type="match status" value="2"/>
</dbReference>
<evidence type="ECO:0000313" key="17">
    <source>
        <dbReference type="EMBL" id="UYV81617.1"/>
    </source>
</evidence>
<sequence>MSNYSSIPPYNRPSETLNIMTFLDWTTSPAAPNKPSEHHIPAFVSSHGGVQCRPSTSSQAANVNIGYVEALNFKPEEEDIEDYMEEFKTWLAIKKVPKGDWTKALVRRLPLDGRKFIKCRFEPSATLEDILEALKLQYPRNNGRAHNRGTELTKIKRPKTTESTCKYLMDLFTAHVTAGEFSPFKSTREALWALAPKDCILLAAAWSTTRNPEVSEFLQAAKFLDEANKWDREQKEASTSPAAIPTETATRTAEEQAQGQKQRAETPTEKARQFMLPDGTPRCFTCFQTGHKHWECPKRRSRANVSCIDEAIANALGCARMPSKVLIRGMSGSVVLNTCAYLEVNIDGFNICGRFIIILGNGEKIICGVDILADYHGKIMLRDESVKLYRPKIGTDNQVVELNEEPELERLGIITNDQKNPKQKYCVPDDLEFAPRCKTRVKLKGPTVMAGILEPYPDCVRKTGLLLPSVHVSEPVSEILIDVINTRNEPVRLVEEWNKAADIEPYHIKLKSNTEPIRQKDYCRSPKEREIIEDQIKEMCEKGVIRKLTSPWASPIVLVKNSDGSYRFCVDYRKVNNLMEKFSYPLPDITDCLYRLAGMKYFSHTDFVSGYWQCPLDETSKPITAFTTGNGLYEFQVLLFGLTGASGHFERIMDTLLAELKWSECMVYFDDVIVYRKNIREYKERLKKYSGIFAYQKLPILRHVVSENGIEPAIDKIEAVKEFPIPKNVKQVRSFLGLCGYYRRFIRTFSKISKLLTCLTEKDKKFVIRPANIEAFETLQNKLTEEPILAHFNPDASMVGLGAVLMQPDKEGASNYNILAALVAPATPGELDYEELIEELEKHLAPRRSTLVSQHYFPSTYQQDKDSIADFVASLRRDIADCEFKAQCECGKDVSASEIFLRAQFIRGIKDNWIKEQILQSEIYAFNDILTKAIALEASKTDCHELSKARPSTTTINVTDEVHKVSRHNYRSRKDNYKSPSQNRPRSNQTRENQHARSKSRGRIDYEKLGINNVCLRCGRNNHLSKNCRTDPSKLTCTSCHKTGHVSKICIKTLLNNKSNNTQTNHIDNYEDFGINRIVDIYDQPLLNASQDTTKYYVSIKIEGFNQKFEVDTGAGYTLMPENQFKKLNTKNKVQPTNIVFRSYTGNVFNSLGKVEVQVEFKDRTSIEELFIIPNNYDPLLGRTWIRHLKINLEEIDQENLNQIKELKVSSINDDYDIEKEFPEIYTQKVGCVPDFLITLQLRQGAKPSFTPERNVPYALREKVENELDTLEAEGIISKAATSDWGSPLVVIPKGDGKVRLCVDYKVGVNDQLVNASYPIKRIEDVLNSLKDSKYFCRLDLYKAYLHLRTDEESSIIQTISTHRGTYRMNRLSFGIKTAPAEFNRVIDQILQGLNKTISYFDDILVHGKSKQECKENLFACLERLRAYDLHLNKNKCIYFQTKIEYLGHLIENNKISKSPSKVKAIIDMPQPKNIADLRIFLGMITYYSRFLPDVSTITYPLRRLLKKDKNFFWSAQCQAAFIKLKNEVASDRVLIPFDTNLPVTLTTDASPVGIAAVLSHGINKVEHPIAFASRSLTDAEQNYSQLDREALAIVFGVDHFFDYLFGHKFTLITDNQPLTRIFHPKSKFPKMTSARLLRYASFLAGFDYVVSFKKGTENQIADCLSRAPTAQGYVTTDMIINEEVHRICSSTVFEISTKTLTVEEIVKETDKDKELSKLKRDIKSNSIESDYTINGEILFKNDKVVVPKSLQLEVLKDLHSTHLGIVRMKQLARRYCTWKNIDKDIENLVKSCKDCLSTQNNPSKAPVHHWDPPSTNWERIHLDYAGPFQGYYYLVLIDAKSRWAEIKAISEPPTSLNTIKLLNDIFSTHGYPFVMVSDNASIFTGDTFSNYCLENGIRQKFIAPGHPATNGLAERNVQTLKNKFKSMINENVPIHQKIQKILLRYRATPLASGRSPSEMYLNRQIRIKLDAMRPYQEEKYQQQIQPRTRCLQVGERVQARVFISNKPFWKNGTIKQKLGNLHYIIELDEGKSLKRHINQLQKVEIKKKQVTFDESTIHHQSKPSQSSPDFDPIQYTVSQPEPNQQEHHDPDQTSDQDPTSMPDTPLRRSQRPRRPPRHLEDYDYTTRNIKTGNYP</sequence>
<dbReference type="Gene3D" id="3.10.10.10">
    <property type="entry name" value="HIV Type 1 Reverse Transcriptase, subunit A, domain 1"/>
    <property type="match status" value="2"/>
</dbReference>
<keyword evidence="6" id="KW-0064">Aspartyl protease</keyword>
<dbReference type="InterPro" id="IPR041577">
    <property type="entry name" value="RT_RNaseH_2"/>
</dbReference>
<organism evidence="17 18">
    <name type="scientific">Cordylochernes scorpioides</name>
    <dbReference type="NCBI Taxonomy" id="51811"/>
    <lineage>
        <taxon>Eukaryota</taxon>
        <taxon>Metazoa</taxon>
        <taxon>Ecdysozoa</taxon>
        <taxon>Arthropoda</taxon>
        <taxon>Chelicerata</taxon>
        <taxon>Arachnida</taxon>
        <taxon>Pseudoscorpiones</taxon>
        <taxon>Cheliferoidea</taxon>
        <taxon>Chernetidae</taxon>
        <taxon>Cordylochernes</taxon>
    </lineage>
</organism>
<feature type="region of interest" description="Disordered" evidence="12">
    <location>
        <begin position="954"/>
        <end position="1003"/>
    </location>
</feature>
<dbReference type="PROSITE" id="PS50158">
    <property type="entry name" value="ZF_CCHC"/>
    <property type="match status" value="2"/>
</dbReference>
<dbReference type="SUPFAM" id="SSF50630">
    <property type="entry name" value="Acid proteases"/>
    <property type="match status" value="1"/>
</dbReference>
<keyword evidence="10" id="KW-0511">Multifunctional enzyme</keyword>
<gene>
    <name evidence="17" type="ORF">LAZ67_20001716</name>
</gene>
<dbReference type="Gene3D" id="3.30.70.270">
    <property type="match status" value="4"/>
</dbReference>
<dbReference type="Pfam" id="PF00078">
    <property type="entry name" value="RVT_1"/>
    <property type="match status" value="2"/>
</dbReference>
<dbReference type="SUPFAM" id="SSF53098">
    <property type="entry name" value="Ribonuclease H-like"/>
    <property type="match status" value="1"/>
</dbReference>
<dbReference type="Pfam" id="PF00665">
    <property type="entry name" value="rve"/>
    <property type="match status" value="1"/>
</dbReference>
<dbReference type="CDD" id="cd09274">
    <property type="entry name" value="RNase_HI_RT_Ty3"/>
    <property type="match status" value="1"/>
</dbReference>
<evidence type="ECO:0000256" key="3">
    <source>
        <dbReference type="ARBA" id="ARBA00022679"/>
    </source>
</evidence>
<evidence type="ECO:0000256" key="12">
    <source>
        <dbReference type="SAM" id="MobiDB-lite"/>
    </source>
</evidence>
<keyword evidence="8" id="KW-0378">Hydrolase</keyword>
<dbReference type="InterPro" id="IPR001878">
    <property type="entry name" value="Znf_CCHC"/>
</dbReference>
<dbReference type="PROSITE" id="PS50175">
    <property type="entry name" value="ASP_PROT_RETROV"/>
    <property type="match status" value="1"/>
</dbReference>
<dbReference type="Gene3D" id="2.40.70.10">
    <property type="entry name" value="Acid Proteases"/>
    <property type="match status" value="1"/>
</dbReference>
<evidence type="ECO:0000256" key="9">
    <source>
        <dbReference type="ARBA" id="ARBA00023125"/>
    </source>
</evidence>
<feature type="domain" description="Peptidase A2" evidence="14">
    <location>
        <begin position="1107"/>
        <end position="1185"/>
    </location>
</feature>